<dbReference type="InterPro" id="IPR018488">
    <property type="entry name" value="cNMP-bd_CS"/>
</dbReference>
<evidence type="ECO:0000313" key="6">
    <source>
        <dbReference type="EMBL" id="MFB9205321.1"/>
    </source>
</evidence>
<dbReference type="InterPro" id="IPR012318">
    <property type="entry name" value="HTH_CRP"/>
</dbReference>
<dbReference type="Pfam" id="PF00027">
    <property type="entry name" value="cNMP_binding"/>
    <property type="match status" value="1"/>
</dbReference>
<dbReference type="RefSeq" id="WP_189651916.1">
    <property type="nucleotide sequence ID" value="NZ_BMRC01000023.1"/>
</dbReference>
<dbReference type="PROSITE" id="PS00889">
    <property type="entry name" value="CNMP_BINDING_2"/>
    <property type="match status" value="1"/>
</dbReference>
<evidence type="ECO:0000256" key="1">
    <source>
        <dbReference type="ARBA" id="ARBA00023015"/>
    </source>
</evidence>
<dbReference type="Proteomes" id="UP001589647">
    <property type="component" value="Unassembled WGS sequence"/>
</dbReference>
<gene>
    <name evidence="6" type="ORF">ACFFV7_29280</name>
</gene>
<feature type="domain" description="HTH crp-type" evidence="5">
    <location>
        <begin position="158"/>
        <end position="230"/>
    </location>
</feature>
<keyword evidence="1" id="KW-0805">Transcription regulation</keyword>
<dbReference type="InterPro" id="IPR018490">
    <property type="entry name" value="cNMP-bd_dom_sf"/>
</dbReference>
<name>A0ABV5ILG6_9ACTN</name>
<evidence type="ECO:0000256" key="2">
    <source>
        <dbReference type="ARBA" id="ARBA00023125"/>
    </source>
</evidence>
<accession>A0ABV5ILG6</accession>
<dbReference type="SMART" id="SM00100">
    <property type="entry name" value="cNMP"/>
    <property type="match status" value="1"/>
</dbReference>
<dbReference type="Gene3D" id="1.10.10.10">
    <property type="entry name" value="Winged helix-like DNA-binding domain superfamily/Winged helix DNA-binding domain"/>
    <property type="match status" value="1"/>
</dbReference>
<keyword evidence="7" id="KW-1185">Reference proteome</keyword>
<dbReference type="CDD" id="cd00038">
    <property type="entry name" value="CAP_ED"/>
    <property type="match status" value="1"/>
</dbReference>
<evidence type="ECO:0000259" key="5">
    <source>
        <dbReference type="PROSITE" id="PS51063"/>
    </source>
</evidence>
<reference evidence="6 7" key="1">
    <citation type="submission" date="2024-09" db="EMBL/GenBank/DDBJ databases">
        <authorList>
            <person name="Sun Q."/>
            <person name="Mori K."/>
        </authorList>
    </citation>
    <scope>NUCLEOTIDE SEQUENCE [LARGE SCALE GENOMIC DNA]</scope>
    <source>
        <strain evidence="6 7">CCM 3426</strain>
    </source>
</reference>
<dbReference type="InterPro" id="IPR036388">
    <property type="entry name" value="WH-like_DNA-bd_sf"/>
</dbReference>
<comment type="caution">
    <text evidence="6">The sequence shown here is derived from an EMBL/GenBank/DDBJ whole genome shotgun (WGS) entry which is preliminary data.</text>
</comment>
<protein>
    <submittedName>
        <fullName evidence="6">Crp/Fnr family transcriptional regulator</fullName>
    </submittedName>
</protein>
<dbReference type="SUPFAM" id="SSF46785">
    <property type="entry name" value="Winged helix' DNA-binding domain"/>
    <property type="match status" value="1"/>
</dbReference>
<dbReference type="SMART" id="SM00419">
    <property type="entry name" value="HTH_CRP"/>
    <property type="match status" value="1"/>
</dbReference>
<dbReference type="InterPro" id="IPR000595">
    <property type="entry name" value="cNMP-bd_dom"/>
</dbReference>
<dbReference type="PRINTS" id="PR00103">
    <property type="entry name" value="CAMPKINASE"/>
</dbReference>
<dbReference type="PROSITE" id="PS51063">
    <property type="entry name" value="HTH_CRP_2"/>
    <property type="match status" value="1"/>
</dbReference>
<dbReference type="SUPFAM" id="SSF51206">
    <property type="entry name" value="cAMP-binding domain-like"/>
    <property type="match status" value="1"/>
</dbReference>
<organism evidence="6 7">
    <name type="scientific">Nonomuraea spiralis</name>
    <dbReference type="NCBI Taxonomy" id="46182"/>
    <lineage>
        <taxon>Bacteria</taxon>
        <taxon>Bacillati</taxon>
        <taxon>Actinomycetota</taxon>
        <taxon>Actinomycetes</taxon>
        <taxon>Streptosporangiales</taxon>
        <taxon>Streptosporangiaceae</taxon>
        <taxon>Nonomuraea</taxon>
    </lineage>
</organism>
<keyword evidence="3" id="KW-0804">Transcription</keyword>
<dbReference type="InterPro" id="IPR014710">
    <property type="entry name" value="RmlC-like_jellyroll"/>
</dbReference>
<keyword evidence="2" id="KW-0238">DNA-binding</keyword>
<dbReference type="PANTHER" id="PTHR24567:SF74">
    <property type="entry name" value="HTH-TYPE TRANSCRIPTIONAL REGULATOR ARCR"/>
    <property type="match status" value="1"/>
</dbReference>
<dbReference type="PANTHER" id="PTHR24567">
    <property type="entry name" value="CRP FAMILY TRANSCRIPTIONAL REGULATORY PROTEIN"/>
    <property type="match status" value="1"/>
</dbReference>
<evidence type="ECO:0000313" key="7">
    <source>
        <dbReference type="Proteomes" id="UP001589647"/>
    </source>
</evidence>
<dbReference type="InterPro" id="IPR050397">
    <property type="entry name" value="Env_Response_Regulators"/>
</dbReference>
<proteinExistence type="predicted"/>
<dbReference type="EMBL" id="JBHMEI010000027">
    <property type="protein sequence ID" value="MFB9205321.1"/>
    <property type="molecule type" value="Genomic_DNA"/>
</dbReference>
<dbReference type="Gene3D" id="2.60.120.10">
    <property type="entry name" value="Jelly Rolls"/>
    <property type="match status" value="1"/>
</dbReference>
<evidence type="ECO:0000256" key="3">
    <source>
        <dbReference type="ARBA" id="ARBA00023163"/>
    </source>
</evidence>
<dbReference type="InterPro" id="IPR036390">
    <property type="entry name" value="WH_DNA-bd_sf"/>
</dbReference>
<sequence>MSASSGAVPHDVQAVAAVLAEVPLFRVLGAAGIASTVRAGVARRYRTGQIILHQGDPGESLYVLLDGLVKVVFTTEHGDEIVLNMLGRAETFGEMALLDDSPRSASIIAVRPCWIFALPRARLLELMREHPGLADEFLRMLGQMVRRLTGQAADLAFLDLGGRLAKLLLQLSVKRGQTAGPVVDMPGLTQSDLAALIGASRPAVNRALQSLAARGLIAIKGRAITLLDVEALRKRGGL</sequence>
<feature type="domain" description="Cyclic nucleotide-binding" evidence="4">
    <location>
        <begin position="24"/>
        <end position="127"/>
    </location>
</feature>
<dbReference type="Pfam" id="PF13545">
    <property type="entry name" value="HTH_Crp_2"/>
    <property type="match status" value="1"/>
</dbReference>
<evidence type="ECO:0000259" key="4">
    <source>
        <dbReference type="PROSITE" id="PS50042"/>
    </source>
</evidence>
<dbReference type="PROSITE" id="PS50042">
    <property type="entry name" value="CNMP_BINDING_3"/>
    <property type="match status" value="1"/>
</dbReference>